<dbReference type="RefSeq" id="WP_039464095.1">
    <property type="nucleotide sequence ID" value="NZ_JWLZ01000171.1"/>
</dbReference>
<gene>
    <name evidence="3" type="ORF">RJ45_15630</name>
</gene>
<dbReference type="Proteomes" id="UP000031278">
    <property type="component" value="Unassembled WGS sequence"/>
</dbReference>
<feature type="repeat" description="TPR" evidence="1">
    <location>
        <begin position="203"/>
        <end position="236"/>
    </location>
</feature>
<dbReference type="AlphaFoldDB" id="A0A0B9GD46"/>
<dbReference type="InterPro" id="IPR019734">
    <property type="entry name" value="TPR_rpt"/>
</dbReference>
<dbReference type="InterPro" id="IPR016024">
    <property type="entry name" value="ARM-type_fold"/>
</dbReference>
<evidence type="ECO:0000313" key="4">
    <source>
        <dbReference type="Proteomes" id="UP000031278"/>
    </source>
</evidence>
<dbReference type="InterPro" id="IPR011990">
    <property type="entry name" value="TPR-like_helical_dom_sf"/>
</dbReference>
<proteinExistence type="predicted"/>
<dbReference type="EMBL" id="JWLZ01000171">
    <property type="protein sequence ID" value="KHT62775.1"/>
    <property type="molecule type" value="Genomic_DNA"/>
</dbReference>
<protein>
    <submittedName>
        <fullName evidence="3">Uncharacterized protein</fullName>
    </submittedName>
</protein>
<dbReference type="SMART" id="SM00028">
    <property type="entry name" value="TPR"/>
    <property type="match status" value="2"/>
</dbReference>
<keyword evidence="1" id="KW-0802">TPR repeat</keyword>
<feature type="signal peptide" evidence="2">
    <location>
        <begin position="1"/>
        <end position="22"/>
    </location>
</feature>
<evidence type="ECO:0000313" key="3">
    <source>
        <dbReference type="EMBL" id="KHT62775.1"/>
    </source>
</evidence>
<dbReference type="SUPFAM" id="SSF48452">
    <property type="entry name" value="TPR-like"/>
    <property type="match status" value="1"/>
</dbReference>
<dbReference type="Gene3D" id="1.25.40.10">
    <property type="entry name" value="Tetratricopeptide repeat domain"/>
    <property type="match status" value="1"/>
</dbReference>
<keyword evidence="2" id="KW-0732">Signal</keyword>
<dbReference type="PROSITE" id="PS50005">
    <property type="entry name" value="TPR"/>
    <property type="match status" value="2"/>
</dbReference>
<accession>A0A0B9GD46</accession>
<comment type="caution">
    <text evidence="3">The sequence shown here is derived from an EMBL/GenBank/DDBJ whole genome shotgun (WGS) entry which is preliminary data.</text>
</comment>
<dbReference type="SUPFAM" id="SSF48371">
    <property type="entry name" value="ARM repeat"/>
    <property type="match status" value="1"/>
</dbReference>
<organism evidence="3 4">
    <name type="scientific">Photobacterium gaetbulicola</name>
    <dbReference type="NCBI Taxonomy" id="1295392"/>
    <lineage>
        <taxon>Bacteria</taxon>
        <taxon>Pseudomonadati</taxon>
        <taxon>Pseudomonadota</taxon>
        <taxon>Gammaproteobacteria</taxon>
        <taxon>Vibrionales</taxon>
        <taxon>Vibrionaceae</taxon>
        <taxon>Photobacterium</taxon>
    </lineage>
</organism>
<sequence length="345" mass="38672">MKNTVIAMLLGTSLALPSFTGAAALQSTPQLSRDTSMANQSSSQQQQATQIQQWVMIAQDHRQDDGKRADALRQLARFPNQNSLVAVARGLQDANPRVREAAVIGAEPYHFAHRWRMLSPLLQDVDQQVRLTTTTNLIRSYGEMNAEQQALMDPAAAELINYLRQTPDQPTQLLLADIYRWHQQFDEAHQIYSALQKSEQQTAQIWLGLADNFRAQGDDQRANKVLKKAQQVFPDEANLFYSQALTLVRLNKKAQAAEAMKKATELAPENSYFWYLNGVLQEAVNVDEATASFEKAYEISGAPEQLYAVCDIYVRYNHLNADACLDSLGEVAPAFVIDELKSKRG</sequence>
<dbReference type="Pfam" id="PF13432">
    <property type="entry name" value="TPR_16"/>
    <property type="match status" value="2"/>
</dbReference>
<name>A0A0B9GD46_9GAMM</name>
<reference evidence="3 4" key="1">
    <citation type="submission" date="2014-12" db="EMBL/GenBank/DDBJ databases">
        <title>Genome sequencing of Photobacterium gaetbulicola AD005a.</title>
        <authorList>
            <person name="Adrian T.G.S."/>
            <person name="Chan K.G."/>
        </authorList>
    </citation>
    <scope>NUCLEOTIDE SEQUENCE [LARGE SCALE GENOMIC DNA]</scope>
    <source>
        <strain evidence="3 4">AD005a</strain>
    </source>
</reference>
<feature type="chain" id="PRO_5002127925" evidence="2">
    <location>
        <begin position="23"/>
        <end position="345"/>
    </location>
</feature>
<evidence type="ECO:0000256" key="2">
    <source>
        <dbReference type="SAM" id="SignalP"/>
    </source>
</evidence>
<evidence type="ECO:0000256" key="1">
    <source>
        <dbReference type="PROSITE-ProRule" id="PRU00339"/>
    </source>
</evidence>
<feature type="repeat" description="TPR" evidence="1">
    <location>
        <begin position="237"/>
        <end position="270"/>
    </location>
</feature>